<organism evidence="2 3">
    <name type="scientific">Psychromonas marina</name>
    <dbReference type="NCBI Taxonomy" id="88364"/>
    <lineage>
        <taxon>Bacteria</taxon>
        <taxon>Pseudomonadati</taxon>
        <taxon>Pseudomonadota</taxon>
        <taxon>Gammaproteobacteria</taxon>
        <taxon>Alteromonadales</taxon>
        <taxon>Psychromonadaceae</taxon>
        <taxon>Psychromonas</taxon>
    </lineage>
</organism>
<accession>A0ABQ6DX50</accession>
<evidence type="ECO:0000313" key="2">
    <source>
        <dbReference type="EMBL" id="GLS89736.1"/>
    </source>
</evidence>
<evidence type="ECO:0000259" key="1">
    <source>
        <dbReference type="PROSITE" id="PS51186"/>
    </source>
</evidence>
<comment type="caution">
    <text evidence="2">The sequence shown here is derived from an EMBL/GenBank/DDBJ whole genome shotgun (WGS) entry which is preliminary data.</text>
</comment>
<dbReference type="Proteomes" id="UP001157353">
    <property type="component" value="Unassembled WGS sequence"/>
</dbReference>
<dbReference type="PROSITE" id="PS51186">
    <property type="entry name" value="GNAT"/>
    <property type="match status" value="1"/>
</dbReference>
<dbReference type="SUPFAM" id="SSF55729">
    <property type="entry name" value="Acyl-CoA N-acyltransferases (Nat)"/>
    <property type="match status" value="1"/>
</dbReference>
<reference evidence="3" key="1">
    <citation type="journal article" date="2019" name="Int. J. Syst. Evol. Microbiol.">
        <title>The Global Catalogue of Microorganisms (GCM) 10K type strain sequencing project: providing services to taxonomists for standard genome sequencing and annotation.</title>
        <authorList>
            <consortium name="The Broad Institute Genomics Platform"/>
            <consortium name="The Broad Institute Genome Sequencing Center for Infectious Disease"/>
            <person name="Wu L."/>
            <person name="Ma J."/>
        </authorList>
    </citation>
    <scope>NUCLEOTIDE SEQUENCE [LARGE SCALE GENOMIC DNA]</scope>
    <source>
        <strain evidence="3">NBRC 103166</strain>
    </source>
</reference>
<proteinExistence type="predicted"/>
<dbReference type="Gene3D" id="3.40.630.30">
    <property type="match status" value="1"/>
</dbReference>
<evidence type="ECO:0000313" key="3">
    <source>
        <dbReference type="Proteomes" id="UP001157353"/>
    </source>
</evidence>
<dbReference type="RefSeq" id="WP_284202864.1">
    <property type="nucleotide sequence ID" value="NZ_BSPQ01000002.1"/>
</dbReference>
<keyword evidence="3" id="KW-1185">Reference proteome</keyword>
<feature type="domain" description="N-acetyltransferase" evidence="1">
    <location>
        <begin position="25"/>
        <end position="164"/>
    </location>
</feature>
<gene>
    <name evidence="2" type="ORF">GCM10007916_08030</name>
</gene>
<protein>
    <submittedName>
        <fullName evidence="2">N-acetyltransferase</fullName>
    </submittedName>
</protein>
<dbReference type="InterPro" id="IPR000182">
    <property type="entry name" value="GNAT_dom"/>
</dbReference>
<dbReference type="InterPro" id="IPR016181">
    <property type="entry name" value="Acyl_CoA_acyltransferase"/>
</dbReference>
<dbReference type="Pfam" id="PF00583">
    <property type="entry name" value="Acetyltransf_1"/>
    <property type="match status" value="1"/>
</dbReference>
<dbReference type="CDD" id="cd04301">
    <property type="entry name" value="NAT_SF"/>
    <property type="match status" value="1"/>
</dbReference>
<sequence length="164" mass="19051">MSVTIFYLEMSSPEQLNEKKDALGLQIVEAEIDEFRLNKFLYQLIGEQWQWHDKLLLSDEHWQQYVSSPNLRTWVAYYQGTIAGYFELKSDDNGNTEVVYFGLAPHFIGKGFGGYMLSQAIKNAWAIPNTKRVWVHTCSLDHQSALLNYQARGFKLYKTELESV</sequence>
<name>A0ABQ6DX50_9GAMM</name>
<dbReference type="EMBL" id="BSPQ01000002">
    <property type="protein sequence ID" value="GLS89736.1"/>
    <property type="molecule type" value="Genomic_DNA"/>
</dbReference>